<dbReference type="EMBL" id="MCGT01000048">
    <property type="protein sequence ID" value="ORX44442.1"/>
    <property type="molecule type" value="Genomic_DNA"/>
</dbReference>
<keyword evidence="2" id="KW-0294">Fucose metabolism</keyword>
<dbReference type="STRING" id="101127.A0A1X2G5A8"/>
<keyword evidence="3" id="KW-0119">Carbohydrate metabolism</keyword>
<dbReference type="Proteomes" id="UP000242146">
    <property type="component" value="Unassembled WGS sequence"/>
</dbReference>
<evidence type="ECO:0008006" key="7">
    <source>
        <dbReference type="Google" id="ProtNLM"/>
    </source>
</evidence>
<dbReference type="PANTHER" id="PTHR36050">
    <property type="entry name" value="O-FUCOSYLTRANSFERASE 30"/>
    <property type="match status" value="1"/>
</dbReference>
<dbReference type="OrthoDB" id="1882547at2759"/>
<feature type="compositionally biased region" description="Basic and acidic residues" evidence="4">
    <location>
        <begin position="1"/>
        <end position="14"/>
    </location>
</feature>
<evidence type="ECO:0000256" key="3">
    <source>
        <dbReference type="ARBA" id="ARBA00023277"/>
    </source>
</evidence>
<sequence>MPSRIVEKPEKHETTAGLSSKSNQVAVDFPDPFAFHTPSPEEKYITYLPHSGFHNQRIELENAFLLAAYLNRTLLIPDVYLGNPAMPWLRFDKMYERILLQTKNGLDHCPQIPQGGPYPMECLNYDRWTKLPWTFFYDFEPLAADVPIVLRSDLSLEWLQSTLGIAKKDIQLMKDISPYEFRVYDHPKSKTPLAKFMNRYDVETLAAIDAKVLHFGSVFGSHRVLAQRPQHALWAMKVRTHMIFDTPVLVDTARQVVDQLGGTANFIGLHIRVGDGLFKVRASINIDDIYHALVNQFTDLTLDQLELLDNRHDEDRKERTDYEVKTLRVVSDVITSAPLSVDHTKLRSPDALGIVPAYPLAQQLSCRGQASDAVDTSRFCKTVVYIATDAPSGKDNPLLKKIRDTFPCVFDLSDFPFVFDRLGQVQVSDENVKLESYLIPMLDAIISAHGHTFFGTKDSTFTTYIERQLHPVYTSKEVPRSGPAVIE</sequence>
<dbReference type="PANTHER" id="PTHR36050:SF1">
    <property type="entry name" value="O-FUCOSYLTRANSFERASE 30"/>
    <property type="match status" value="1"/>
</dbReference>
<protein>
    <recommendedName>
        <fullName evidence="7">CigA protein</fullName>
    </recommendedName>
</protein>
<dbReference type="CDD" id="cd11296">
    <property type="entry name" value="O-FucT_like"/>
    <property type="match status" value="1"/>
</dbReference>
<reference evidence="5 6" key="1">
    <citation type="submission" date="2016-07" db="EMBL/GenBank/DDBJ databases">
        <title>Pervasive Adenine N6-methylation of Active Genes in Fungi.</title>
        <authorList>
            <consortium name="DOE Joint Genome Institute"/>
            <person name="Mondo S.J."/>
            <person name="Dannebaum R.O."/>
            <person name="Kuo R.C."/>
            <person name="Labutti K."/>
            <person name="Haridas S."/>
            <person name="Kuo A."/>
            <person name="Salamov A."/>
            <person name="Ahrendt S.R."/>
            <person name="Lipzen A."/>
            <person name="Sullivan W."/>
            <person name="Andreopoulos W.B."/>
            <person name="Clum A."/>
            <person name="Lindquist E."/>
            <person name="Daum C."/>
            <person name="Ramamoorthy G.K."/>
            <person name="Gryganskyi A."/>
            <person name="Culley D."/>
            <person name="Magnuson J.K."/>
            <person name="James T.Y."/>
            <person name="O'Malley M.A."/>
            <person name="Stajich J.E."/>
            <person name="Spatafora J.W."/>
            <person name="Visel A."/>
            <person name="Grigoriev I.V."/>
        </authorList>
    </citation>
    <scope>NUCLEOTIDE SEQUENCE [LARGE SCALE GENOMIC DNA]</scope>
    <source>
        <strain evidence="5 6">NRRL 3301</strain>
    </source>
</reference>
<feature type="region of interest" description="Disordered" evidence="4">
    <location>
        <begin position="1"/>
        <end position="21"/>
    </location>
</feature>
<evidence type="ECO:0000313" key="6">
    <source>
        <dbReference type="Proteomes" id="UP000242146"/>
    </source>
</evidence>
<dbReference type="InterPro" id="IPR019378">
    <property type="entry name" value="GDP-Fuc_O-FucTrfase"/>
</dbReference>
<dbReference type="Gene3D" id="3.40.50.11350">
    <property type="match status" value="1"/>
</dbReference>
<proteinExistence type="predicted"/>
<keyword evidence="6" id="KW-1185">Reference proteome</keyword>
<gene>
    <name evidence="5" type="ORF">DM01DRAFT_1411315</name>
</gene>
<dbReference type="AlphaFoldDB" id="A0A1X2G5A8"/>
<name>A0A1X2G5A8_9FUNG</name>
<evidence type="ECO:0000313" key="5">
    <source>
        <dbReference type="EMBL" id="ORX44442.1"/>
    </source>
</evidence>
<comment type="caution">
    <text evidence="5">The sequence shown here is derived from an EMBL/GenBank/DDBJ whole genome shotgun (WGS) entry which is preliminary data.</text>
</comment>
<evidence type="ECO:0000256" key="4">
    <source>
        <dbReference type="SAM" id="MobiDB-lite"/>
    </source>
</evidence>
<dbReference type="GO" id="GO:0006004">
    <property type="term" value="P:fucose metabolic process"/>
    <property type="evidence" value="ECO:0007669"/>
    <property type="project" value="UniProtKB-KW"/>
</dbReference>
<organism evidence="5 6">
    <name type="scientific">Hesseltinella vesiculosa</name>
    <dbReference type="NCBI Taxonomy" id="101127"/>
    <lineage>
        <taxon>Eukaryota</taxon>
        <taxon>Fungi</taxon>
        <taxon>Fungi incertae sedis</taxon>
        <taxon>Mucoromycota</taxon>
        <taxon>Mucoromycotina</taxon>
        <taxon>Mucoromycetes</taxon>
        <taxon>Mucorales</taxon>
        <taxon>Cunninghamellaceae</taxon>
        <taxon>Hesseltinella</taxon>
    </lineage>
</organism>
<accession>A0A1X2G5A8</accession>
<evidence type="ECO:0000256" key="2">
    <source>
        <dbReference type="ARBA" id="ARBA00023253"/>
    </source>
</evidence>
<dbReference type="GO" id="GO:0016740">
    <property type="term" value="F:transferase activity"/>
    <property type="evidence" value="ECO:0007669"/>
    <property type="project" value="UniProtKB-KW"/>
</dbReference>
<evidence type="ECO:0000256" key="1">
    <source>
        <dbReference type="ARBA" id="ARBA00022679"/>
    </source>
</evidence>
<keyword evidence="1" id="KW-0808">Transferase</keyword>
<dbReference type="Pfam" id="PF10250">
    <property type="entry name" value="O-FucT"/>
    <property type="match status" value="1"/>
</dbReference>